<dbReference type="SUPFAM" id="SSF144232">
    <property type="entry name" value="HIT/MYND zinc finger-like"/>
    <property type="match status" value="1"/>
</dbReference>
<dbReference type="Proteomes" id="UP000694843">
    <property type="component" value="Unplaced"/>
</dbReference>
<dbReference type="InterPro" id="IPR052097">
    <property type="entry name" value="SET-MYND_domain_protein"/>
</dbReference>
<dbReference type="PROSITE" id="PS50280">
    <property type="entry name" value="SET"/>
    <property type="match status" value="1"/>
</dbReference>
<gene>
    <name evidence="7" type="primary">LOC108672232</name>
</gene>
<evidence type="ECO:0000313" key="7">
    <source>
        <dbReference type="RefSeq" id="XP_018015363.1"/>
    </source>
</evidence>
<dbReference type="Pfam" id="PF00856">
    <property type="entry name" value="SET"/>
    <property type="match status" value="1"/>
</dbReference>
<dbReference type="KEGG" id="hazt:108672232"/>
<dbReference type="GO" id="GO:0008170">
    <property type="term" value="F:N-methyltransferase activity"/>
    <property type="evidence" value="ECO:0007669"/>
    <property type="project" value="UniProtKB-ARBA"/>
</dbReference>
<dbReference type="SMART" id="SM00317">
    <property type="entry name" value="SET"/>
    <property type="match status" value="1"/>
</dbReference>
<feature type="region of interest" description="Disordered" evidence="4">
    <location>
        <begin position="416"/>
        <end position="438"/>
    </location>
</feature>
<evidence type="ECO:0000259" key="5">
    <source>
        <dbReference type="PROSITE" id="PS50280"/>
    </source>
</evidence>
<accession>A0A8B7NNU0</accession>
<dbReference type="OMA" id="CERRIKC"/>
<dbReference type="GO" id="GO:0005634">
    <property type="term" value="C:nucleus"/>
    <property type="evidence" value="ECO:0007669"/>
    <property type="project" value="TreeGrafter"/>
</dbReference>
<dbReference type="Gene3D" id="2.170.270.10">
    <property type="entry name" value="SET domain"/>
    <property type="match status" value="1"/>
</dbReference>
<evidence type="ECO:0000256" key="2">
    <source>
        <dbReference type="ARBA" id="ARBA00022679"/>
    </source>
</evidence>
<dbReference type="PANTHER" id="PTHR46165:SF2">
    <property type="entry name" value="SET AND MYND DOMAIN-CONTAINING PROTEIN 4"/>
    <property type="match status" value="1"/>
</dbReference>
<dbReference type="Gene3D" id="1.25.40.10">
    <property type="entry name" value="Tetratricopeptide repeat domain"/>
    <property type="match status" value="2"/>
</dbReference>
<reference evidence="7" key="1">
    <citation type="submission" date="2025-08" db="UniProtKB">
        <authorList>
            <consortium name="RefSeq"/>
        </authorList>
    </citation>
    <scope>IDENTIFICATION</scope>
    <source>
        <tissue evidence="7">Whole organism</tissue>
    </source>
</reference>
<dbReference type="GO" id="GO:0008276">
    <property type="term" value="F:protein methyltransferase activity"/>
    <property type="evidence" value="ECO:0007669"/>
    <property type="project" value="UniProtKB-ARBA"/>
</dbReference>
<evidence type="ECO:0000256" key="3">
    <source>
        <dbReference type="ARBA" id="ARBA00022691"/>
    </source>
</evidence>
<dbReference type="InterPro" id="IPR001214">
    <property type="entry name" value="SET_dom"/>
</dbReference>
<evidence type="ECO:0000313" key="6">
    <source>
        <dbReference type="Proteomes" id="UP000694843"/>
    </source>
</evidence>
<protein>
    <submittedName>
        <fullName evidence="7">SET and MYND domain-containing protein 4</fullName>
    </submittedName>
</protein>
<dbReference type="GO" id="GO:0032259">
    <property type="term" value="P:methylation"/>
    <property type="evidence" value="ECO:0007669"/>
    <property type="project" value="UniProtKB-KW"/>
</dbReference>
<dbReference type="SUPFAM" id="SSF82199">
    <property type="entry name" value="SET domain"/>
    <property type="match status" value="1"/>
</dbReference>
<keyword evidence="6" id="KW-1185">Reference proteome</keyword>
<dbReference type="AlphaFoldDB" id="A0A8B7NNU0"/>
<dbReference type="InterPro" id="IPR046341">
    <property type="entry name" value="SET_dom_sf"/>
</dbReference>
<dbReference type="SUPFAM" id="SSF48452">
    <property type="entry name" value="TPR-like"/>
    <property type="match status" value="1"/>
</dbReference>
<keyword evidence="2" id="KW-0808">Transferase</keyword>
<organism evidence="6 7">
    <name type="scientific">Hyalella azteca</name>
    <name type="common">Amphipod</name>
    <dbReference type="NCBI Taxonomy" id="294128"/>
    <lineage>
        <taxon>Eukaryota</taxon>
        <taxon>Metazoa</taxon>
        <taxon>Ecdysozoa</taxon>
        <taxon>Arthropoda</taxon>
        <taxon>Crustacea</taxon>
        <taxon>Multicrustacea</taxon>
        <taxon>Malacostraca</taxon>
        <taxon>Eumalacostraca</taxon>
        <taxon>Peracarida</taxon>
        <taxon>Amphipoda</taxon>
        <taxon>Senticaudata</taxon>
        <taxon>Talitrida</taxon>
        <taxon>Talitroidea</taxon>
        <taxon>Hyalellidae</taxon>
        <taxon>Hyalella</taxon>
    </lineage>
</organism>
<dbReference type="InterPro" id="IPR011990">
    <property type="entry name" value="TPR-like_helical_dom_sf"/>
</dbReference>
<evidence type="ECO:0000256" key="4">
    <source>
        <dbReference type="SAM" id="MobiDB-lite"/>
    </source>
</evidence>
<keyword evidence="1" id="KW-0489">Methyltransferase</keyword>
<dbReference type="RefSeq" id="XP_018015363.1">
    <property type="nucleotide sequence ID" value="XM_018159874.2"/>
</dbReference>
<dbReference type="GO" id="GO:0042826">
    <property type="term" value="F:histone deacetylase binding"/>
    <property type="evidence" value="ECO:0007669"/>
    <property type="project" value="TreeGrafter"/>
</dbReference>
<proteinExistence type="predicted"/>
<sequence>MPPTLKSINKKLKENLILNAERDNFASILENSSFTDIFRYLWASNLKDQIELPNVGLSTNKKDARLSDAFRNQGNRLYRDQKLVKALEAYNYAVISAPHPETYLPETSQDFTEIPFISKYGNDEYSHLSFAYANRSALLYEMKKFTEALKDINAALMYGYGKQHKLCERRIKCLIGLGKFNEAHAIANLLYEKIDNFSLDSKEAKDFKSGLRKLVAKCNTPKKVDDTEAHTNDISTTTGKVCTDITNNRRPLCNIGIKSIIEDQTDDALSALMPSTRGDRGSVNSCVSVQFSAAKGRHLVARRDIPPGEVLMVEASHVSLVRLNSNLRSYCSYCLVSAHVPTPCPTCSLAVYCSLACRDAAAGAKGGHPAECSLLPMLVALQPDLDAGLAFRTFTALGWENFSKYVKEIKFSKSGPLDSPANASKDSKDNTNKGVLGQNDTDSLEKLLDVGEMDCRFLFSLEGNLTARRREEKLDAAVAALILLKIFQNCSEFWRTKENYIDPVSLEVEDLVTLGSHIMTIYLKVQCNAHCIKELKMNNESQGEQQYFDVGYGLYQKLSLLNHSCNANAHQSSTGIRKILYSISSIKKGEEITMSYGERFASHTKENRIKSLAETYHFKCSCIACVHNWPLFKDLAMKFSLRCCKCSGAVEPASGRCRMCNLGHKVSSGNKKKNQGKKGKKNSHKDQSLIAYDATSANEEIAHAWKLYNEAHKNIANGSSSLQDIEKVRNLLSSLDKYALMPNKPYIEAQETCMKWFDTRSNETYCW</sequence>
<dbReference type="OrthoDB" id="5945798at2759"/>
<name>A0A8B7NNU0_HYAAZ</name>
<dbReference type="GO" id="GO:0005737">
    <property type="term" value="C:cytoplasm"/>
    <property type="evidence" value="ECO:0007669"/>
    <property type="project" value="TreeGrafter"/>
</dbReference>
<feature type="domain" description="SET" evidence="5">
    <location>
        <begin position="285"/>
        <end position="597"/>
    </location>
</feature>
<dbReference type="PANTHER" id="PTHR46165">
    <property type="entry name" value="SET AND MYND DOMAIN-CONTAINING PROTEIN 4"/>
    <property type="match status" value="1"/>
</dbReference>
<evidence type="ECO:0000256" key="1">
    <source>
        <dbReference type="ARBA" id="ARBA00022603"/>
    </source>
</evidence>
<dbReference type="GeneID" id="108672232"/>
<dbReference type="GO" id="GO:0008757">
    <property type="term" value="F:S-adenosylmethionine-dependent methyltransferase activity"/>
    <property type="evidence" value="ECO:0007669"/>
    <property type="project" value="UniProtKB-ARBA"/>
</dbReference>
<keyword evidence="3" id="KW-0949">S-adenosyl-L-methionine</keyword>